<dbReference type="Pfam" id="PF13715">
    <property type="entry name" value="CarbopepD_reg_2"/>
    <property type="match status" value="1"/>
</dbReference>
<dbReference type="SUPFAM" id="SSF49464">
    <property type="entry name" value="Carboxypeptidase regulatory domain-like"/>
    <property type="match status" value="1"/>
</dbReference>
<evidence type="ECO:0000313" key="2">
    <source>
        <dbReference type="Proteomes" id="UP001500027"/>
    </source>
</evidence>
<dbReference type="RefSeq" id="WP_139001042.1">
    <property type="nucleotide sequence ID" value="NZ_BAABAV010000001.1"/>
</dbReference>
<keyword evidence="2" id="KW-1185">Reference proteome</keyword>
<gene>
    <name evidence="1" type="ORF">GCM10022257_11400</name>
</gene>
<reference evidence="2" key="1">
    <citation type="journal article" date="2019" name="Int. J. Syst. Evol. Microbiol.">
        <title>The Global Catalogue of Microorganisms (GCM) 10K type strain sequencing project: providing services to taxonomists for standard genome sequencing and annotation.</title>
        <authorList>
            <consortium name="The Broad Institute Genomics Platform"/>
            <consortium name="The Broad Institute Genome Sequencing Center for Infectious Disease"/>
            <person name="Wu L."/>
            <person name="Ma J."/>
        </authorList>
    </citation>
    <scope>NUCLEOTIDE SEQUENCE [LARGE SCALE GENOMIC DNA]</scope>
    <source>
        <strain evidence="2">JCM 17452</strain>
    </source>
</reference>
<evidence type="ECO:0000313" key="1">
    <source>
        <dbReference type="EMBL" id="GAA4269039.1"/>
    </source>
</evidence>
<protein>
    <recommendedName>
        <fullName evidence="3">Carboxypeptidase-like regulatory domain-containing protein</fullName>
    </recommendedName>
</protein>
<evidence type="ECO:0008006" key="3">
    <source>
        <dbReference type="Google" id="ProtNLM"/>
    </source>
</evidence>
<organism evidence="1 2">
    <name type="scientific">Hyunsoonleella aestuarii</name>
    <dbReference type="NCBI Taxonomy" id="912802"/>
    <lineage>
        <taxon>Bacteria</taxon>
        <taxon>Pseudomonadati</taxon>
        <taxon>Bacteroidota</taxon>
        <taxon>Flavobacteriia</taxon>
        <taxon>Flavobacteriales</taxon>
        <taxon>Flavobacteriaceae</taxon>
    </lineage>
</organism>
<proteinExistence type="predicted"/>
<dbReference type="EMBL" id="BAABAV010000001">
    <property type="protein sequence ID" value="GAA4269039.1"/>
    <property type="molecule type" value="Genomic_DNA"/>
</dbReference>
<sequence>MKYFLLIVTFFITVATFAQNGIIKGNVSDLESNNEPLMFAKVSIKETGAETMTDEYGKFQFESLPEGTYTLVYTFVGYSTKEVELNVTSRETTSIKTGLKANTISLEELMLTLASNESEATPFTANN</sequence>
<accession>A0ABP8EAJ7</accession>
<comment type="caution">
    <text evidence="1">The sequence shown here is derived from an EMBL/GenBank/DDBJ whole genome shotgun (WGS) entry which is preliminary data.</text>
</comment>
<name>A0ABP8EAJ7_9FLAO</name>
<dbReference type="InterPro" id="IPR008969">
    <property type="entry name" value="CarboxyPept-like_regulatory"/>
</dbReference>
<dbReference type="Gene3D" id="2.60.40.1120">
    <property type="entry name" value="Carboxypeptidase-like, regulatory domain"/>
    <property type="match status" value="1"/>
</dbReference>
<dbReference type="Proteomes" id="UP001500027">
    <property type="component" value="Unassembled WGS sequence"/>
</dbReference>